<evidence type="ECO:0000256" key="1">
    <source>
        <dbReference type="ARBA" id="ARBA00010062"/>
    </source>
</evidence>
<dbReference type="EMBL" id="BMFC01000021">
    <property type="protein sequence ID" value="GGC21822.1"/>
    <property type="molecule type" value="Genomic_DNA"/>
</dbReference>
<dbReference type="Proteomes" id="UP000645462">
    <property type="component" value="Unassembled WGS sequence"/>
</dbReference>
<dbReference type="Pfam" id="PF13458">
    <property type="entry name" value="Peripla_BP_6"/>
    <property type="match status" value="1"/>
</dbReference>
<dbReference type="CDD" id="cd06359">
    <property type="entry name" value="PBP1_Nba-like"/>
    <property type="match status" value="1"/>
</dbReference>
<gene>
    <name evidence="5" type="ORF">GCM10011363_43070</name>
</gene>
<dbReference type="PANTHER" id="PTHR30483:SF6">
    <property type="entry name" value="PERIPLASMIC BINDING PROTEIN OF ABC TRANSPORTER FOR NATURAL AMINO ACIDS"/>
    <property type="match status" value="1"/>
</dbReference>
<dbReference type="Gene3D" id="3.40.50.2300">
    <property type="match status" value="2"/>
</dbReference>
<evidence type="ECO:0000256" key="2">
    <source>
        <dbReference type="ARBA" id="ARBA00022729"/>
    </source>
</evidence>
<sequence>MGQNCAAGPVAINSSITRDDNIRENQMKQLLMATAAMVIGATSAFAETKIGMITTLSGGGAGLGIDVRDGFMLAIGQSGRDDIDVVIEDDQQKPDIAVQLADKMVQSERVDILTGIIWSNLAMAVIPGVTAQGKFYLSPNAGPSALAGQGCHPNYFNVAWQNDNLHEAAGAYATSAGYSNSFILAPNYPAGQDALTGFKRTFEGGLAGEIYTQLGQTDYAAEIAQIRASGADSVFFFLPGGMGISFLKQYADSGVDLPVVGPAFSFDQGILQAVGDAALGVVNTSQWNKDIDNPTNAAFVESFQAEYGRLPSLYASQGFDTANLILSALDKAEVSDADAFREALRAADFDSTRGDFKFGPNQHPIQTIYAREVIKEGDVFTNKIIGVALENHGDVYAVDCKM</sequence>
<dbReference type="InterPro" id="IPR028082">
    <property type="entry name" value="Peripla_BP_I"/>
</dbReference>
<protein>
    <submittedName>
        <fullName evidence="5">ABC transporter substrate-binding protein</fullName>
    </submittedName>
</protein>
<proteinExistence type="inferred from homology"/>
<dbReference type="PANTHER" id="PTHR30483">
    <property type="entry name" value="LEUCINE-SPECIFIC-BINDING PROTEIN"/>
    <property type="match status" value="1"/>
</dbReference>
<keyword evidence="3" id="KW-0813">Transport</keyword>
<dbReference type="InterPro" id="IPR028081">
    <property type="entry name" value="Leu-bd"/>
</dbReference>
<evidence type="ECO:0000313" key="5">
    <source>
        <dbReference type="EMBL" id="GGC21822.1"/>
    </source>
</evidence>
<comment type="similarity">
    <text evidence="1">Belongs to the leucine-binding protein family.</text>
</comment>
<reference evidence="6" key="1">
    <citation type="journal article" date="2019" name="Int. J. Syst. Evol. Microbiol.">
        <title>The Global Catalogue of Microorganisms (GCM) 10K type strain sequencing project: providing services to taxonomists for standard genome sequencing and annotation.</title>
        <authorList>
            <consortium name="The Broad Institute Genomics Platform"/>
            <consortium name="The Broad Institute Genome Sequencing Center for Infectious Disease"/>
            <person name="Wu L."/>
            <person name="Ma J."/>
        </authorList>
    </citation>
    <scope>NUCLEOTIDE SEQUENCE [LARGE SCALE GENOMIC DNA]</scope>
    <source>
        <strain evidence="6">CGMCC 1.12478</strain>
    </source>
</reference>
<dbReference type="InterPro" id="IPR051010">
    <property type="entry name" value="BCAA_transport"/>
</dbReference>
<feature type="domain" description="Leucine-binding protein" evidence="4">
    <location>
        <begin position="48"/>
        <end position="377"/>
    </location>
</feature>
<keyword evidence="2" id="KW-0732">Signal</keyword>
<keyword evidence="3" id="KW-0029">Amino-acid transport</keyword>
<dbReference type="SUPFAM" id="SSF53822">
    <property type="entry name" value="Periplasmic binding protein-like I"/>
    <property type="match status" value="1"/>
</dbReference>
<keyword evidence="6" id="KW-1185">Reference proteome</keyword>
<name>A0ABQ1LC68_9RHOB</name>
<organism evidence="5 6">
    <name type="scientific">Marivita lacus</name>
    <dbReference type="NCBI Taxonomy" id="1323742"/>
    <lineage>
        <taxon>Bacteria</taxon>
        <taxon>Pseudomonadati</taxon>
        <taxon>Pseudomonadota</taxon>
        <taxon>Alphaproteobacteria</taxon>
        <taxon>Rhodobacterales</taxon>
        <taxon>Roseobacteraceae</taxon>
        <taxon>Marivita</taxon>
    </lineage>
</organism>
<evidence type="ECO:0000256" key="3">
    <source>
        <dbReference type="ARBA" id="ARBA00022970"/>
    </source>
</evidence>
<evidence type="ECO:0000259" key="4">
    <source>
        <dbReference type="Pfam" id="PF13458"/>
    </source>
</evidence>
<accession>A0ABQ1LC68</accession>
<comment type="caution">
    <text evidence="5">The sequence shown here is derived from an EMBL/GenBank/DDBJ whole genome shotgun (WGS) entry which is preliminary data.</text>
</comment>
<evidence type="ECO:0000313" key="6">
    <source>
        <dbReference type="Proteomes" id="UP000645462"/>
    </source>
</evidence>